<dbReference type="GO" id="GO:0007165">
    <property type="term" value="P:signal transduction"/>
    <property type="evidence" value="ECO:0007669"/>
    <property type="project" value="InterPro"/>
</dbReference>
<evidence type="ECO:0000313" key="3">
    <source>
        <dbReference type="Ensembl" id="ENSBJAP00000024186.1"/>
    </source>
</evidence>
<dbReference type="SUPFAM" id="SSF81296">
    <property type="entry name" value="E set domains"/>
    <property type="match status" value="1"/>
</dbReference>
<evidence type="ECO:0000313" key="4">
    <source>
        <dbReference type="Proteomes" id="UP000694555"/>
    </source>
</evidence>
<dbReference type="Ensembl" id="ENSBJAT00000024852.1">
    <property type="protein sequence ID" value="ENSBJAP00000024186.1"/>
    <property type="gene ID" value="ENSBJAG00000015528.1"/>
</dbReference>
<feature type="region of interest" description="Disordered" evidence="2">
    <location>
        <begin position="1"/>
        <end position="24"/>
    </location>
</feature>
<feature type="compositionally biased region" description="Polar residues" evidence="2">
    <location>
        <begin position="1"/>
        <end position="20"/>
    </location>
</feature>
<evidence type="ECO:0000256" key="2">
    <source>
        <dbReference type="SAM" id="MobiDB-lite"/>
    </source>
</evidence>
<dbReference type="InterPro" id="IPR014753">
    <property type="entry name" value="Arrestin_N"/>
</dbReference>
<dbReference type="Gene3D" id="2.60.40.840">
    <property type="match status" value="1"/>
</dbReference>
<dbReference type="Proteomes" id="UP000694555">
    <property type="component" value="Unplaced"/>
</dbReference>
<evidence type="ECO:0000256" key="1">
    <source>
        <dbReference type="ARBA" id="ARBA00005298"/>
    </source>
</evidence>
<dbReference type="InterPro" id="IPR014756">
    <property type="entry name" value="Ig_E-set"/>
</dbReference>
<reference evidence="3" key="2">
    <citation type="submission" date="2025-09" db="UniProtKB">
        <authorList>
            <consortium name="Ensembl"/>
        </authorList>
    </citation>
    <scope>IDENTIFICATION</scope>
</reference>
<sequence length="88" mass="9650">MSCPESQKTGMSGKNASSPHKQVVFKKSTRDKAVSTIIMLTIYLGKRDFIDNIGNVEPVDGVVLVDPAIIKGKKVLKWVSLTLFHIPP</sequence>
<accession>A0A8C0HRZ5</accession>
<dbReference type="InterPro" id="IPR000698">
    <property type="entry name" value="Arrestin"/>
</dbReference>
<proteinExistence type="inferred from homology"/>
<dbReference type="GO" id="GO:0002031">
    <property type="term" value="P:G protein-coupled receptor internalization"/>
    <property type="evidence" value="ECO:0007669"/>
    <property type="project" value="TreeGrafter"/>
</dbReference>
<reference evidence="3" key="1">
    <citation type="submission" date="2025-08" db="UniProtKB">
        <authorList>
            <consortium name="Ensembl"/>
        </authorList>
    </citation>
    <scope>IDENTIFICATION</scope>
</reference>
<name>A0A8C0HRZ5_9AVES</name>
<comment type="similarity">
    <text evidence="1">Belongs to the arrestin family.</text>
</comment>
<protein>
    <submittedName>
        <fullName evidence="3">Uncharacterized protein</fullName>
    </submittedName>
</protein>
<dbReference type="AlphaFoldDB" id="A0A8C0HRZ5"/>
<dbReference type="PANTHER" id="PTHR11792:SF15">
    <property type="entry name" value="S-ARRESTIN"/>
    <property type="match status" value="1"/>
</dbReference>
<organism evidence="3 4">
    <name type="scientific">Buteo japonicus</name>
    <dbReference type="NCBI Taxonomy" id="224669"/>
    <lineage>
        <taxon>Eukaryota</taxon>
        <taxon>Metazoa</taxon>
        <taxon>Chordata</taxon>
        <taxon>Craniata</taxon>
        <taxon>Vertebrata</taxon>
        <taxon>Euteleostomi</taxon>
        <taxon>Archelosauria</taxon>
        <taxon>Archosauria</taxon>
        <taxon>Dinosauria</taxon>
        <taxon>Saurischia</taxon>
        <taxon>Theropoda</taxon>
        <taxon>Coelurosauria</taxon>
        <taxon>Aves</taxon>
        <taxon>Neognathae</taxon>
        <taxon>Neoaves</taxon>
        <taxon>Telluraves</taxon>
        <taxon>Accipitrimorphae</taxon>
        <taxon>Accipitriformes</taxon>
        <taxon>Accipitridae</taxon>
        <taxon>Accipitrinae</taxon>
        <taxon>Buteo</taxon>
    </lineage>
</organism>
<dbReference type="PANTHER" id="PTHR11792">
    <property type="entry name" value="ARRESTIN"/>
    <property type="match status" value="1"/>
</dbReference>
<dbReference type="GO" id="GO:0001664">
    <property type="term" value="F:G protein-coupled receptor binding"/>
    <property type="evidence" value="ECO:0007669"/>
    <property type="project" value="TreeGrafter"/>
</dbReference>
<dbReference type="GO" id="GO:0001750">
    <property type="term" value="C:photoreceptor outer segment"/>
    <property type="evidence" value="ECO:0007669"/>
    <property type="project" value="TreeGrafter"/>
</dbReference>
<dbReference type="GO" id="GO:0001917">
    <property type="term" value="C:photoreceptor inner segment"/>
    <property type="evidence" value="ECO:0007669"/>
    <property type="project" value="TreeGrafter"/>
</dbReference>
<keyword evidence="4" id="KW-1185">Reference proteome</keyword>